<dbReference type="Proteomes" id="UP000595437">
    <property type="component" value="Chromosome 11"/>
</dbReference>
<dbReference type="GO" id="GO:0006915">
    <property type="term" value="P:apoptotic process"/>
    <property type="evidence" value="ECO:0007669"/>
    <property type="project" value="TreeGrafter"/>
</dbReference>
<reference evidence="5" key="1">
    <citation type="submission" date="2021-01" db="EMBL/GenBank/DDBJ databases">
        <title>Caligus Genome Assembly.</title>
        <authorList>
            <person name="Gallardo-Escarate C."/>
        </authorList>
    </citation>
    <scope>NUCLEOTIDE SEQUENCE [LARGE SCALE GENOMIC DNA]</scope>
</reference>
<feature type="non-terminal residue" evidence="4">
    <location>
        <position position="1"/>
    </location>
</feature>
<evidence type="ECO:0000256" key="2">
    <source>
        <dbReference type="ARBA" id="ARBA00022490"/>
    </source>
</evidence>
<dbReference type="OrthoDB" id="6431598at2759"/>
<protein>
    <submittedName>
        <fullName evidence="4">Trichoplein_ keratin filament binding</fullName>
    </submittedName>
</protein>
<organism evidence="4 5">
    <name type="scientific">Caligus rogercresseyi</name>
    <name type="common">Sea louse</name>
    <dbReference type="NCBI Taxonomy" id="217165"/>
    <lineage>
        <taxon>Eukaryota</taxon>
        <taxon>Metazoa</taxon>
        <taxon>Ecdysozoa</taxon>
        <taxon>Arthropoda</taxon>
        <taxon>Crustacea</taxon>
        <taxon>Multicrustacea</taxon>
        <taxon>Hexanauplia</taxon>
        <taxon>Copepoda</taxon>
        <taxon>Siphonostomatoida</taxon>
        <taxon>Caligidae</taxon>
        <taxon>Caligus</taxon>
    </lineage>
</organism>
<sequence length="122" mass="14706">NYLRRQSRLKLRIRAQQIQEELEEDTRLLERVRLIEKRESAERESSRVKVMEDILWMNGVLADQKAQETRREAELNSNLWSEEASKLWGRQEQVWAKEKEAREKLLADVLKTVEEQMERKIA</sequence>
<dbReference type="AlphaFoldDB" id="A0A7T8K191"/>
<keyword evidence="5" id="KW-1185">Reference proteome</keyword>
<dbReference type="PANTHER" id="PTHR31183:SF2">
    <property type="entry name" value="TRICHOPLEIN KERATIN FILAMENT-BINDING PROTEIN"/>
    <property type="match status" value="1"/>
</dbReference>
<keyword evidence="2" id="KW-0963">Cytoplasm</keyword>
<gene>
    <name evidence="4" type="ORF">FKW44_016579</name>
</gene>
<evidence type="ECO:0000256" key="3">
    <source>
        <dbReference type="ARBA" id="ARBA00023212"/>
    </source>
</evidence>
<dbReference type="InterPro" id="IPR043596">
    <property type="entry name" value="CFAP53/TCHP"/>
</dbReference>
<proteinExistence type="predicted"/>
<feature type="non-terminal residue" evidence="4">
    <location>
        <position position="122"/>
    </location>
</feature>
<evidence type="ECO:0000256" key="1">
    <source>
        <dbReference type="ARBA" id="ARBA00004245"/>
    </source>
</evidence>
<comment type="subcellular location">
    <subcellularLocation>
        <location evidence="1">Cytoplasm</location>
        <location evidence="1">Cytoskeleton</location>
    </subcellularLocation>
</comment>
<dbReference type="PANTHER" id="PTHR31183">
    <property type="entry name" value="TRICHOPLEIN KERATIN FILAMENT-BINDING PROTEIN FAMILY MEMBER"/>
    <property type="match status" value="1"/>
</dbReference>
<keyword evidence="3" id="KW-0206">Cytoskeleton</keyword>
<dbReference type="GO" id="GO:0045095">
    <property type="term" value="C:keratin filament"/>
    <property type="evidence" value="ECO:0007669"/>
    <property type="project" value="TreeGrafter"/>
</dbReference>
<accession>A0A7T8K191</accession>
<dbReference type="EMBL" id="CP045900">
    <property type="protein sequence ID" value="QQP42039.1"/>
    <property type="molecule type" value="Genomic_DNA"/>
</dbReference>
<name>A0A7T8K191_CALRO</name>
<evidence type="ECO:0000313" key="5">
    <source>
        <dbReference type="Proteomes" id="UP000595437"/>
    </source>
</evidence>
<evidence type="ECO:0000313" key="4">
    <source>
        <dbReference type="EMBL" id="QQP42039.1"/>
    </source>
</evidence>
<keyword evidence="4" id="KW-0416">Keratin</keyword>